<dbReference type="PROSITE" id="PS50005">
    <property type="entry name" value="TPR"/>
    <property type="match status" value="1"/>
</dbReference>
<dbReference type="InterPro" id="IPR044650">
    <property type="entry name" value="SRFR1-like"/>
</dbReference>
<dbReference type="SUPFAM" id="SSF48452">
    <property type="entry name" value="TPR-like"/>
    <property type="match status" value="2"/>
</dbReference>
<dbReference type="Pfam" id="PF13432">
    <property type="entry name" value="TPR_16"/>
    <property type="match status" value="2"/>
</dbReference>
<dbReference type="GO" id="GO:0045892">
    <property type="term" value="P:negative regulation of DNA-templated transcription"/>
    <property type="evidence" value="ECO:0007669"/>
    <property type="project" value="InterPro"/>
</dbReference>
<dbReference type="KEGG" id="aym:YM304_15620"/>
<proteinExistence type="predicted"/>
<sequence length="443" mass="45936">MIGAALAITLIVAASIGVARDRSGDDVETTADEGVVDVDIVASQQNPNPESLDELIAGLQTRLAGIPNDHTAWAALGLAYVQQAKATANPAFYPRADGALAESIALDADSNFLAYAGRSALASARHDFAAAKEHAEAGLAINAFSAPLHGALGDAELQLGNYDGAIEAVGRMSELRPDTASFARESYLWELRGNVDLATRFMESAREAAPTPADEAFAVFHLGELAFDQGDPTTALDLYNVAQSLVPGDPASLAGKAKAEAALGQVETALDHYARVVTIAPEPAYVTAYAELLDSLGRDDAAAEQYAVVAATEALFAENGVAPDAGPLLFLAEHGDPAAALAGAEAAIAERPFLAMYDAYAWALHKNGRHDEALVAIDEALALGTRNASYLYHSGMIKHALGDMPGAVADLTAALETNPHFDPLAAPIASETLAELVEQGVGS</sequence>
<reference evidence="2 3" key="1">
    <citation type="journal article" date="2013" name="Int. J. Syst. Evol. Microbiol.">
        <title>Ilumatobacter nonamiense sp. nov. and Ilumatobacter coccineum sp. nov., isolated from seashore sand.</title>
        <authorList>
            <person name="Matsumoto A."/>
            <person name="Kasai H."/>
            <person name="Matsuo Y."/>
            <person name="Shizuri Y."/>
            <person name="Ichikawa N."/>
            <person name="Fujita N."/>
            <person name="Omura S."/>
            <person name="Takahashi Y."/>
        </authorList>
    </citation>
    <scope>NUCLEOTIDE SEQUENCE [LARGE SCALE GENOMIC DNA]</scope>
    <source>
        <strain evidence="3">NBRC 103263 / KCTC 29153 / YM16-304</strain>
    </source>
</reference>
<name>A0A6C7ECY4_ILUCY</name>
<dbReference type="PANTHER" id="PTHR44749:SF1">
    <property type="entry name" value="TETRATRICOPEPTIDE-LIKE HELICAL DOMAIN-CONTAINING PROTEIN"/>
    <property type="match status" value="1"/>
</dbReference>
<dbReference type="SMART" id="SM00028">
    <property type="entry name" value="TPR"/>
    <property type="match status" value="6"/>
</dbReference>
<dbReference type="EMBL" id="AP012057">
    <property type="protein sequence ID" value="BAN01876.1"/>
    <property type="molecule type" value="Genomic_DNA"/>
</dbReference>
<dbReference type="Proteomes" id="UP000011863">
    <property type="component" value="Chromosome"/>
</dbReference>
<evidence type="ECO:0000256" key="1">
    <source>
        <dbReference type="PROSITE-ProRule" id="PRU00339"/>
    </source>
</evidence>
<dbReference type="AlphaFoldDB" id="A0A6C7ECY4"/>
<evidence type="ECO:0008006" key="4">
    <source>
        <dbReference type="Google" id="ProtNLM"/>
    </source>
</evidence>
<keyword evidence="1" id="KW-0802">TPR repeat</keyword>
<dbReference type="Gene3D" id="1.25.40.10">
    <property type="entry name" value="Tetratricopeptide repeat domain"/>
    <property type="match status" value="3"/>
</dbReference>
<keyword evidence="3" id="KW-1185">Reference proteome</keyword>
<organism evidence="2 3">
    <name type="scientific">Ilumatobacter coccineus (strain NBRC 103263 / KCTC 29153 / YM16-304)</name>
    <dbReference type="NCBI Taxonomy" id="1313172"/>
    <lineage>
        <taxon>Bacteria</taxon>
        <taxon>Bacillati</taxon>
        <taxon>Actinomycetota</taxon>
        <taxon>Acidimicrobiia</taxon>
        <taxon>Acidimicrobiales</taxon>
        <taxon>Ilumatobacteraceae</taxon>
        <taxon>Ilumatobacter</taxon>
    </lineage>
</organism>
<dbReference type="PANTHER" id="PTHR44749">
    <property type="entry name" value="SUPPRESSOR OF RPS4-RLD 1"/>
    <property type="match status" value="1"/>
</dbReference>
<evidence type="ECO:0000313" key="2">
    <source>
        <dbReference type="EMBL" id="BAN01876.1"/>
    </source>
</evidence>
<accession>A0A6C7ECY4</accession>
<evidence type="ECO:0000313" key="3">
    <source>
        <dbReference type="Proteomes" id="UP000011863"/>
    </source>
</evidence>
<protein>
    <recommendedName>
        <fullName evidence="4">Tetratricopeptide repeat protein</fullName>
    </recommendedName>
</protein>
<dbReference type="InterPro" id="IPR011990">
    <property type="entry name" value="TPR-like_helical_dom_sf"/>
</dbReference>
<feature type="repeat" description="TPR" evidence="1">
    <location>
        <begin position="146"/>
        <end position="179"/>
    </location>
</feature>
<gene>
    <name evidence="2" type="ORF">YM304_15620</name>
</gene>
<dbReference type="InterPro" id="IPR019734">
    <property type="entry name" value="TPR_rpt"/>
</dbReference>